<dbReference type="Pfam" id="PF12833">
    <property type="entry name" value="HTH_18"/>
    <property type="match status" value="1"/>
</dbReference>
<reference evidence="5 6" key="1">
    <citation type="submission" date="2024-02" db="EMBL/GenBank/DDBJ databases">
        <title>A novel Wenzhouxiangellaceae bacterium, isolated from coastal sediments.</title>
        <authorList>
            <person name="Du Z.-J."/>
            <person name="Ye Y.-Q."/>
            <person name="Zhang X.-Y."/>
        </authorList>
    </citation>
    <scope>NUCLEOTIDE SEQUENCE [LARGE SCALE GENOMIC DNA]</scope>
    <source>
        <strain evidence="5 6">CH-27</strain>
    </source>
</reference>
<keyword evidence="3" id="KW-0804">Transcription</keyword>
<evidence type="ECO:0000313" key="5">
    <source>
        <dbReference type="EMBL" id="MEJ8567226.1"/>
    </source>
</evidence>
<dbReference type="InterPro" id="IPR050204">
    <property type="entry name" value="AraC_XylS_family_regulators"/>
</dbReference>
<evidence type="ECO:0000313" key="6">
    <source>
        <dbReference type="Proteomes" id="UP001359886"/>
    </source>
</evidence>
<dbReference type="PANTHER" id="PTHR46796:SF15">
    <property type="entry name" value="BLL1074 PROTEIN"/>
    <property type="match status" value="1"/>
</dbReference>
<gene>
    <name evidence="5" type="ORF">V3330_06270</name>
</gene>
<evidence type="ECO:0000256" key="2">
    <source>
        <dbReference type="ARBA" id="ARBA00023125"/>
    </source>
</evidence>
<dbReference type="Pfam" id="PF20240">
    <property type="entry name" value="DUF6597"/>
    <property type="match status" value="1"/>
</dbReference>
<evidence type="ECO:0000256" key="1">
    <source>
        <dbReference type="ARBA" id="ARBA00023015"/>
    </source>
</evidence>
<name>A0AAW9RC63_9GAMM</name>
<accession>A0AAW9RC63</accession>
<dbReference type="GO" id="GO:0043565">
    <property type="term" value="F:sequence-specific DNA binding"/>
    <property type="evidence" value="ECO:0007669"/>
    <property type="project" value="InterPro"/>
</dbReference>
<comment type="caution">
    <text evidence="5">The sequence shown here is derived from an EMBL/GenBank/DDBJ whole genome shotgun (WGS) entry which is preliminary data.</text>
</comment>
<feature type="domain" description="HTH araC/xylS-type" evidence="4">
    <location>
        <begin position="190"/>
        <end position="291"/>
    </location>
</feature>
<dbReference type="PROSITE" id="PS01124">
    <property type="entry name" value="HTH_ARAC_FAMILY_2"/>
    <property type="match status" value="1"/>
</dbReference>
<dbReference type="InterPro" id="IPR018060">
    <property type="entry name" value="HTH_AraC"/>
</dbReference>
<dbReference type="RefSeq" id="WP_354694540.1">
    <property type="nucleotide sequence ID" value="NZ_JAZHOG010000003.1"/>
</dbReference>
<evidence type="ECO:0000259" key="4">
    <source>
        <dbReference type="PROSITE" id="PS01124"/>
    </source>
</evidence>
<protein>
    <submittedName>
        <fullName evidence="5">Helix-turn-helix domain-containing protein</fullName>
    </submittedName>
</protein>
<dbReference type="InterPro" id="IPR046532">
    <property type="entry name" value="DUF6597"/>
</dbReference>
<dbReference type="Gene3D" id="1.10.10.60">
    <property type="entry name" value="Homeodomain-like"/>
    <property type="match status" value="1"/>
</dbReference>
<evidence type="ECO:0000256" key="3">
    <source>
        <dbReference type="ARBA" id="ARBA00023163"/>
    </source>
</evidence>
<dbReference type="AlphaFoldDB" id="A0AAW9RC63"/>
<keyword evidence="6" id="KW-1185">Reference proteome</keyword>
<keyword evidence="2" id="KW-0238">DNA-binding</keyword>
<dbReference type="EMBL" id="JAZHOG010000003">
    <property type="protein sequence ID" value="MEJ8567226.1"/>
    <property type="molecule type" value="Genomic_DNA"/>
</dbReference>
<proteinExistence type="predicted"/>
<dbReference type="Proteomes" id="UP001359886">
    <property type="component" value="Unassembled WGS sequence"/>
</dbReference>
<sequence length="305" mass="34896">MHLAGRLFRFRTPGQTFSRACRDLSFETPQGLWNQIEARPAPDLADAIECYWEGWGDIPPLKEKILPRTNIELMFNLQGRHSVLELDGKPLGSNHTGGWLSGLQRRHMLIETHEGSHFVAVRLRPWGAWRLLRQPMKDVSCRVPLLDDIWGDSIHELTARLHELPNPFARFDLLEDHFRRRLDSRARPDPGVIHAVERLHHSIGMQRIESLCRELGTSRATLSRRFNEQVGLTPKTYSRVVRISSLMARLGNRQPEDWAMLAAEFGYHDQAHLNHDFRDFCGTTPGEYLKRAAPGGGATIENPPT</sequence>
<dbReference type="PANTHER" id="PTHR46796">
    <property type="entry name" value="HTH-TYPE TRANSCRIPTIONAL ACTIVATOR RHAS-RELATED"/>
    <property type="match status" value="1"/>
</dbReference>
<organism evidence="5 6">
    <name type="scientific">Elongatibacter sediminis</name>
    <dbReference type="NCBI Taxonomy" id="3119006"/>
    <lineage>
        <taxon>Bacteria</taxon>
        <taxon>Pseudomonadati</taxon>
        <taxon>Pseudomonadota</taxon>
        <taxon>Gammaproteobacteria</taxon>
        <taxon>Chromatiales</taxon>
        <taxon>Wenzhouxiangellaceae</taxon>
        <taxon>Elongatibacter</taxon>
    </lineage>
</organism>
<dbReference type="GO" id="GO:0003700">
    <property type="term" value="F:DNA-binding transcription factor activity"/>
    <property type="evidence" value="ECO:0007669"/>
    <property type="project" value="InterPro"/>
</dbReference>
<dbReference type="SMART" id="SM00342">
    <property type="entry name" value="HTH_ARAC"/>
    <property type="match status" value="1"/>
</dbReference>
<keyword evidence="1" id="KW-0805">Transcription regulation</keyword>